<dbReference type="Proteomes" id="UP000199371">
    <property type="component" value="Unassembled WGS sequence"/>
</dbReference>
<dbReference type="STRING" id="173990.SAMN05660691_00834"/>
<dbReference type="AlphaFoldDB" id="A0A1H6JYE7"/>
<sequence length="74" mass="8348">MAVYMLAPQQQLIRRKPRTLWLGSIAISSLLAAVLLLTPGYGFWPACYLALTWLMLVWLLLPLIAVFKKVKYGG</sequence>
<organism evidence="2 3">
    <name type="scientific">Rheinheimera pacifica</name>
    <dbReference type="NCBI Taxonomy" id="173990"/>
    <lineage>
        <taxon>Bacteria</taxon>
        <taxon>Pseudomonadati</taxon>
        <taxon>Pseudomonadota</taxon>
        <taxon>Gammaproteobacteria</taxon>
        <taxon>Chromatiales</taxon>
        <taxon>Chromatiaceae</taxon>
        <taxon>Rheinheimera</taxon>
    </lineage>
</organism>
<keyword evidence="3" id="KW-1185">Reference proteome</keyword>
<protein>
    <submittedName>
        <fullName evidence="2">Uncharacterized protein</fullName>
    </submittedName>
</protein>
<proteinExistence type="predicted"/>
<evidence type="ECO:0000313" key="2">
    <source>
        <dbReference type="EMBL" id="SEH67656.1"/>
    </source>
</evidence>
<evidence type="ECO:0000256" key="1">
    <source>
        <dbReference type="SAM" id="Phobius"/>
    </source>
</evidence>
<keyword evidence="1" id="KW-0812">Transmembrane</keyword>
<name>A0A1H6JYE7_9GAMM</name>
<feature type="transmembrane region" description="Helical" evidence="1">
    <location>
        <begin position="43"/>
        <end position="67"/>
    </location>
</feature>
<keyword evidence="1" id="KW-1133">Transmembrane helix</keyword>
<gene>
    <name evidence="2" type="ORF">SAMN05660691_00834</name>
</gene>
<reference evidence="3" key="1">
    <citation type="submission" date="2016-10" db="EMBL/GenBank/DDBJ databases">
        <authorList>
            <person name="Varghese N."/>
            <person name="Submissions S."/>
        </authorList>
    </citation>
    <scope>NUCLEOTIDE SEQUENCE [LARGE SCALE GENOMIC DNA]</scope>
    <source>
        <strain evidence="3">DSM 17616</strain>
    </source>
</reference>
<evidence type="ECO:0000313" key="3">
    <source>
        <dbReference type="Proteomes" id="UP000199371"/>
    </source>
</evidence>
<keyword evidence="1" id="KW-0472">Membrane</keyword>
<feature type="transmembrane region" description="Helical" evidence="1">
    <location>
        <begin position="20"/>
        <end position="37"/>
    </location>
</feature>
<accession>A0A1H6JYE7</accession>
<dbReference type="EMBL" id="FNXF01000002">
    <property type="protein sequence ID" value="SEH67656.1"/>
    <property type="molecule type" value="Genomic_DNA"/>
</dbReference>